<evidence type="ECO:0000259" key="4">
    <source>
        <dbReference type="PROSITE" id="PS50235"/>
    </source>
</evidence>
<feature type="compositionally biased region" description="Polar residues" evidence="2">
    <location>
        <begin position="1"/>
        <end position="11"/>
    </location>
</feature>
<dbReference type="InterPro" id="IPR028889">
    <property type="entry name" value="USP"/>
</dbReference>
<dbReference type="SUPFAM" id="SSF52821">
    <property type="entry name" value="Rhodanese/Cell cycle control phosphatase"/>
    <property type="match status" value="1"/>
</dbReference>
<dbReference type="InterPro" id="IPR001394">
    <property type="entry name" value="Peptidase_C19_UCH"/>
</dbReference>
<feature type="compositionally biased region" description="Polar residues" evidence="2">
    <location>
        <begin position="172"/>
        <end position="185"/>
    </location>
</feature>
<dbReference type="InterPro" id="IPR050185">
    <property type="entry name" value="Ub_carboxyl-term_hydrolase"/>
</dbReference>
<dbReference type="PANTHER" id="PTHR21646">
    <property type="entry name" value="UBIQUITIN CARBOXYL-TERMINAL HYDROLASE"/>
    <property type="match status" value="1"/>
</dbReference>
<evidence type="ECO:0000259" key="3">
    <source>
        <dbReference type="PROSITE" id="PS50206"/>
    </source>
</evidence>
<proteinExistence type="inferred from homology"/>
<evidence type="ECO:0000256" key="1">
    <source>
        <dbReference type="ARBA" id="ARBA00009085"/>
    </source>
</evidence>
<feature type="compositionally biased region" description="Gly residues" evidence="2">
    <location>
        <begin position="13"/>
        <end position="22"/>
    </location>
</feature>
<feature type="compositionally biased region" description="Low complexity" evidence="2">
    <location>
        <begin position="597"/>
        <end position="612"/>
    </location>
</feature>
<comment type="caution">
    <text evidence="5">The sequence shown here is derived from an EMBL/GenBank/DDBJ whole genome shotgun (WGS) entry which is preliminary data.</text>
</comment>
<feature type="region of interest" description="Disordered" evidence="2">
    <location>
        <begin position="1"/>
        <end position="31"/>
    </location>
</feature>
<reference evidence="5 6" key="1">
    <citation type="journal article" date="2016" name="Genome Biol. Evol.">
        <title>Divergent and convergent evolution of fungal pathogenicity.</title>
        <authorList>
            <person name="Shang Y."/>
            <person name="Xiao G."/>
            <person name="Zheng P."/>
            <person name="Cen K."/>
            <person name="Zhan S."/>
            <person name="Wang C."/>
        </authorList>
    </citation>
    <scope>NUCLEOTIDE SEQUENCE [LARGE SCALE GENOMIC DNA]</scope>
    <source>
        <strain evidence="5 6">RCEF 2490</strain>
    </source>
</reference>
<dbReference type="InterPro" id="IPR001763">
    <property type="entry name" value="Rhodanese-like_dom"/>
</dbReference>
<comment type="similarity">
    <text evidence="1">Belongs to the peptidase C19 family.</text>
</comment>
<feature type="region of interest" description="Disordered" evidence="2">
    <location>
        <begin position="135"/>
        <end position="196"/>
    </location>
</feature>
<sequence length="1013" mass="112600">MATNARYSTPSGGLDGRNGGGQAQPRAKPLPHIDDLVAVPKDIDPNQSLRKLLESAESSLRQSEMSRDFNRPALALKDYIRAYIIAVQTIYRHQDYPTLRSQPGDLARLHSSLLKRIDQQSDVYERIKREVIADNKRSGVQPTTRHSTTLPARNGPPVPLAQARDAGGRPVNGQTSRLSNGTSARSKPVVHPKPPSLHGNAIMPGHIHSNSTSTVTVDLAARFANLRGPQASPGQDPRIKTYPIIPQRPQGPRDMPTSPQKMSINTDSAAVLPKLPDAIYSPARGSVSGEASRLPSSTPRGLFSRTGSSTSLAGTPSLAQSRQNSEYFPPAPTGPPPGVPDKVLDLPEGECLTPEQLFTVTQANASILFIDVRPREDFDEGHIMAASVICVEPSVLTRQNVSASDISDSMVLSPDSEPSLFDKRGSFDLVVFYDQASEGISRSPKSSDEEAIHSLYRALVLLNYGCELKTRPRLLKGGLDAWVDLMGSRSLQSTPHGQSKLGPSKARNGMARRKPSKYIITPLQAEEDIKAWQNNLDKDAVRPAFPRTGDEFLRFPAISIERQSMAPKMAPGEQHARHELTNKFTAPTQLPPPPARPQAAVQRLSHSGLSQGDLDDGGPTGQPRKAAEKLYYTGLNNPQNWCYANSTLQSLLASPEFGRELADRHWERRYKNKVPRKGSETRNQPQLMIQMLSNLFHWMSSGKFETMKAQMLMEYSKHLCRSSPSSPSFGGPLQQDAQEFMSFIMDQLHEETNLLRDRTGTCRQPDTKEQSPLRAAQEYWQSHRQLSDSLVDRYWRGLDVSTVQCQQCQATSYTFSPFEWFSVVLDGRTNLTLTDALQKTMADNELSDFDCDNCRSKGRAVQKMALARMPQLLCISFRRFQYQGNVLAKNNARVSWDFNDFDFSPFFLDPAASAASGGTRTHDDDDDKGFSGPFKYECYAVIVHSGATLNEGHYYAYVRDSNTHGQHNWFQCSDSQVSQVHIGSRRSDDKQQEVFRTGEDNVPYLVFFRRKNA</sequence>
<feature type="region of interest" description="Disordered" evidence="2">
    <location>
        <begin position="491"/>
        <end position="514"/>
    </location>
</feature>
<protein>
    <submittedName>
        <fullName evidence="5">Ubiquitin carboxyl-terminal hydrolase 2</fullName>
    </submittedName>
</protein>
<dbReference type="Gene3D" id="3.90.70.10">
    <property type="entry name" value="Cysteine proteinases"/>
    <property type="match status" value="1"/>
</dbReference>
<feature type="region of interest" description="Disordered" evidence="2">
    <location>
        <begin position="227"/>
        <end position="260"/>
    </location>
</feature>
<keyword evidence="6" id="KW-1185">Reference proteome</keyword>
<dbReference type="PROSITE" id="PS50206">
    <property type="entry name" value="RHODANESE_3"/>
    <property type="match status" value="1"/>
</dbReference>
<dbReference type="InterPro" id="IPR036873">
    <property type="entry name" value="Rhodanese-like_dom_sf"/>
</dbReference>
<dbReference type="STRING" id="1081109.A0A168CJ61"/>
<dbReference type="PANTHER" id="PTHR21646:SF10">
    <property type="entry name" value="UBIQUITIN CARBOXYL-TERMINAL HYDROLASE 14"/>
    <property type="match status" value="1"/>
</dbReference>
<accession>A0A168CJ61</accession>
<dbReference type="SUPFAM" id="SSF54001">
    <property type="entry name" value="Cysteine proteinases"/>
    <property type="match status" value="1"/>
</dbReference>
<evidence type="ECO:0000313" key="6">
    <source>
        <dbReference type="Proteomes" id="UP000078544"/>
    </source>
</evidence>
<feature type="compositionally biased region" description="Polar residues" evidence="2">
    <location>
        <begin position="294"/>
        <end position="326"/>
    </location>
</feature>
<dbReference type="AlphaFoldDB" id="A0A168CJ61"/>
<organism evidence="5 6">
    <name type="scientific">Moelleriella libera RCEF 2490</name>
    <dbReference type="NCBI Taxonomy" id="1081109"/>
    <lineage>
        <taxon>Eukaryota</taxon>
        <taxon>Fungi</taxon>
        <taxon>Dikarya</taxon>
        <taxon>Ascomycota</taxon>
        <taxon>Pezizomycotina</taxon>
        <taxon>Sordariomycetes</taxon>
        <taxon>Hypocreomycetidae</taxon>
        <taxon>Hypocreales</taxon>
        <taxon>Clavicipitaceae</taxon>
        <taxon>Moelleriella</taxon>
    </lineage>
</organism>
<dbReference type="InterPro" id="IPR038765">
    <property type="entry name" value="Papain-like_cys_pep_sf"/>
</dbReference>
<feature type="region of interest" description="Disordered" evidence="2">
    <location>
        <begin position="584"/>
        <end position="624"/>
    </location>
</feature>
<dbReference type="EMBL" id="AZGY01000007">
    <property type="protein sequence ID" value="KZZ96668.1"/>
    <property type="molecule type" value="Genomic_DNA"/>
</dbReference>
<evidence type="ECO:0000313" key="5">
    <source>
        <dbReference type="EMBL" id="KZZ96668.1"/>
    </source>
</evidence>
<feature type="domain" description="Rhodanese" evidence="3">
    <location>
        <begin position="363"/>
        <end position="491"/>
    </location>
</feature>
<feature type="domain" description="USP" evidence="4">
    <location>
        <begin position="633"/>
        <end position="1011"/>
    </location>
</feature>
<feature type="compositionally biased region" description="Polar residues" evidence="2">
    <location>
        <begin position="138"/>
        <end position="151"/>
    </location>
</feature>
<evidence type="ECO:0000256" key="2">
    <source>
        <dbReference type="SAM" id="MobiDB-lite"/>
    </source>
</evidence>
<dbReference type="Gene3D" id="3.40.250.10">
    <property type="entry name" value="Rhodanese-like domain"/>
    <property type="match status" value="1"/>
</dbReference>
<dbReference type="PROSITE" id="PS50235">
    <property type="entry name" value="USP_3"/>
    <property type="match status" value="1"/>
</dbReference>
<dbReference type="GO" id="GO:0016579">
    <property type="term" value="P:protein deubiquitination"/>
    <property type="evidence" value="ECO:0007669"/>
    <property type="project" value="InterPro"/>
</dbReference>
<name>A0A168CJ61_9HYPO</name>
<dbReference type="Pfam" id="PF00581">
    <property type="entry name" value="Rhodanese"/>
    <property type="match status" value="1"/>
</dbReference>
<dbReference type="Pfam" id="PF00443">
    <property type="entry name" value="UCH"/>
    <property type="match status" value="1"/>
</dbReference>
<gene>
    <name evidence="5" type="ORF">AAL_03897</name>
</gene>
<dbReference type="OrthoDB" id="292964at2759"/>
<dbReference type="CDD" id="cd02674">
    <property type="entry name" value="Peptidase_C19R"/>
    <property type="match status" value="1"/>
</dbReference>
<keyword evidence="5" id="KW-0378">Hydrolase</keyword>
<dbReference type="GO" id="GO:0004843">
    <property type="term" value="F:cysteine-type deubiquitinase activity"/>
    <property type="evidence" value="ECO:0007669"/>
    <property type="project" value="InterPro"/>
</dbReference>
<dbReference type="Proteomes" id="UP000078544">
    <property type="component" value="Unassembled WGS sequence"/>
</dbReference>
<feature type="region of interest" description="Disordered" evidence="2">
    <location>
        <begin position="283"/>
        <end position="336"/>
    </location>
</feature>
<dbReference type="SMART" id="SM00450">
    <property type="entry name" value="RHOD"/>
    <property type="match status" value="1"/>
</dbReference>